<keyword evidence="2 7" id="KW-0813">Transport</keyword>
<evidence type="ECO:0000256" key="1">
    <source>
        <dbReference type="ARBA" id="ARBA00004651"/>
    </source>
</evidence>
<evidence type="ECO:0000256" key="4">
    <source>
        <dbReference type="ARBA" id="ARBA00022692"/>
    </source>
</evidence>
<dbReference type="Proteomes" id="UP000791080">
    <property type="component" value="Unassembled WGS sequence"/>
</dbReference>
<feature type="transmembrane region" description="Helical" evidence="7">
    <location>
        <begin position="20"/>
        <end position="40"/>
    </location>
</feature>
<feature type="region of interest" description="Disordered" evidence="8">
    <location>
        <begin position="264"/>
        <end position="304"/>
    </location>
</feature>
<dbReference type="Pfam" id="PF00528">
    <property type="entry name" value="BPD_transp_1"/>
    <property type="match status" value="1"/>
</dbReference>
<evidence type="ECO:0000256" key="3">
    <source>
        <dbReference type="ARBA" id="ARBA00022475"/>
    </source>
</evidence>
<organism evidence="10 11">
    <name type="scientific">Actinoalloteichus caeruleus DSM 43889</name>
    <dbReference type="NCBI Taxonomy" id="1120930"/>
    <lineage>
        <taxon>Bacteria</taxon>
        <taxon>Bacillati</taxon>
        <taxon>Actinomycetota</taxon>
        <taxon>Actinomycetes</taxon>
        <taxon>Pseudonocardiales</taxon>
        <taxon>Pseudonocardiaceae</taxon>
        <taxon>Actinoalloteichus</taxon>
        <taxon>Actinoalloteichus cyanogriseus</taxon>
    </lineage>
</organism>
<dbReference type="PANTHER" id="PTHR30614">
    <property type="entry name" value="MEMBRANE COMPONENT OF AMINO ACID ABC TRANSPORTER"/>
    <property type="match status" value="1"/>
</dbReference>
<sequence length="304" mass="32850">MSSVLFDVPGPRARARNRILGVVGVAALVAAVGYVLYRFYDTGQFDPRRWEWLLYKQVQLDLLQAFQFTMQAFALGAVGALLFGAVFAAGRLSEHAWLRVPATVVVEFFRAIPLVILMFVFYFGTGVSSLVAVVVGLTLYNGSVLAEVFRAGVLALPKGQSEAAYAIGMRKTQAMTNVLLPQSLRAMLPTIVSQLVVLLKDTSLGFLITYNELLRYARVMGSDPNFGRPQIPTAIVVAIIYIALCLLLSWLANYLGRRQQRSKLRPEAAMPAATGKADGEAEPDGLAGPTAPGDRPGKLGAVGD</sequence>
<dbReference type="EMBL" id="AUBJ02000001">
    <property type="protein sequence ID" value="MCP2331802.1"/>
    <property type="molecule type" value="Genomic_DNA"/>
</dbReference>
<evidence type="ECO:0000256" key="6">
    <source>
        <dbReference type="ARBA" id="ARBA00023136"/>
    </source>
</evidence>
<dbReference type="RefSeq" id="WP_026418293.1">
    <property type="nucleotide sequence ID" value="NZ_AUBJ02000001.1"/>
</dbReference>
<comment type="subcellular location">
    <subcellularLocation>
        <location evidence="1 7">Cell membrane</location>
        <topology evidence="1 7">Multi-pass membrane protein</topology>
    </subcellularLocation>
</comment>
<dbReference type="InterPro" id="IPR010065">
    <property type="entry name" value="AA_ABC_transptr_permease_3TM"/>
</dbReference>
<dbReference type="InterPro" id="IPR000515">
    <property type="entry name" value="MetI-like"/>
</dbReference>
<dbReference type="NCBIfam" id="TIGR01726">
    <property type="entry name" value="HEQRo_perm_3TM"/>
    <property type="match status" value="1"/>
</dbReference>
<dbReference type="PANTHER" id="PTHR30614:SF21">
    <property type="entry name" value="AMINO ACID ABC TRANSPORTER PERMEASE"/>
    <property type="match status" value="1"/>
</dbReference>
<keyword evidence="6 7" id="KW-0472">Membrane</keyword>
<name>A0ABT1JH34_ACTCY</name>
<evidence type="ECO:0000256" key="5">
    <source>
        <dbReference type="ARBA" id="ARBA00022989"/>
    </source>
</evidence>
<keyword evidence="11" id="KW-1185">Reference proteome</keyword>
<reference evidence="10 11" key="1">
    <citation type="submission" date="2022-06" db="EMBL/GenBank/DDBJ databases">
        <title>Genomic Encyclopedia of Type Strains, Phase I: the one thousand microbial genomes (KMG-I) project.</title>
        <authorList>
            <person name="Kyrpides N."/>
        </authorList>
    </citation>
    <scope>NUCLEOTIDE SEQUENCE [LARGE SCALE GENOMIC DNA]</scope>
    <source>
        <strain evidence="10 11">DSM 43889</strain>
    </source>
</reference>
<keyword evidence="4 7" id="KW-0812">Transmembrane</keyword>
<feature type="transmembrane region" description="Helical" evidence="7">
    <location>
        <begin position="231"/>
        <end position="255"/>
    </location>
</feature>
<gene>
    <name evidence="10" type="ORF">G443_002072</name>
</gene>
<evidence type="ECO:0000313" key="11">
    <source>
        <dbReference type="Proteomes" id="UP000791080"/>
    </source>
</evidence>
<feature type="transmembrane region" description="Helical" evidence="7">
    <location>
        <begin position="102"/>
        <end position="124"/>
    </location>
</feature>
<keyword evidence="5 7" id="KW-1133">Transmembrane helix</keyword>
<evidence type="ECO:0000256" key="2">
    <source>
        <dbReference type="ARBA" id="ARBA00022448"/>
    </source>
</evidence>
<dbReference type="SUPFAM" id="SSF161098">
    <property type="entry name" value="MetI-like"/>
    <property type="match status" value="1"/>
</dbReference>
<proteinExistence type="inferred from homology"/>
<dbReference type="InterPro" id="IPR043429">
    <property type="entry name" value="ArtM/GltK/GlnP/TcyL/YhdX-like"/>
</dbReference>
<feature type="domain" description="ABC transmembrane type-1" evidence="9">
    <location>
        <begin position="62"/>
        <end position="252"/>
    </location>
</feature>
<comment type="similarity">
    <text evidence="7">Belongs to the binding-protein-dependent transport system permease family.</text>
</comment>
<dbReference type="PROSITE" id="PS50928">
    <property type="entry name" value="ABC_TM1"/>
    <property type="match status" value="1"/>
</dbReference>
<dbReference type="CDD" id="cd06261">
    <property type="entry name" value="TM_PBP2"/>
    <property type="match status" value="1"/>
</dbReference>
<keyword evidence="3" id="KW-1003">Cell membrane</keyword>
<evidence type="ECO:0000313" key="10">
    <source>
        <dbReference type="EMBL" id="MCP2331802.1"/>
    </source>
</evidence>
<feature type="transmembrane region" description="Helical" evidence="7">
    <location>
        <begin position="68"/>
        <end position="90"/>
    </location>
</feature>
<evidence type="ECO:0000256" key="8">
    <source>
        <dbReference type="SAM" id="MobiDB-lite"/>
    </source>
</evidence>
<comment type="caution">
    <text evidence="10">The sequence shown here is derived from an EMBL/GenBank/DDBJ whole genome shotgun (WGS) entry which is preliminary data.</text>
</comment>
<accession>A0ABT1JH34</accession>
<evidence type="ECO:0000259" key="9">
    <source>
        <dbReference type="PROSITE" id="PS50928"/>
    </source>
</evidence>
<dbReference type="Gene3D" id="1.10.3720.10">
    <property type="entry name" value="MetI-like"/>
    <property type="match status" value="1"/>
</dbReference>
<dbReference type="InterPro" id="IPR035906">
    <property type="entry name" value="MetI-like_sf"/>
</dbReference>
<evidence type="ECO:0000256" key="7">
    <source>
        <dbReference type="RuleBase" id="RU363032"/>
    </source>
</evidence>
<protein>
    <submittedName>
        <fullName evidence="10">Glutamate transport system permease protein</fullName>
    </submittedName>
</protein>